<dbReference type="InterPro" id="IPR025736">
    <property type="entry name" value="PucR_C-HTH_dom"/>
</dbReference>
<dbReference type="InterPro" id="IPR042070">
    <property type="entry name" value="PucR_C-HTH_sf"/>
</dbReference>
<evidence type="ECO:0000259" key="3">
    <source>
        <dbReference type="Pfam" id="PF13556"/>
    </source>
</evidence>
<comment type="similarity">
    <text evidence="1">Belongs to the CdaR family.</text>
</comment>
<dbReference type="Proteomes" id="UP000295689">
    <property type="component" value="Unassembled WGS sequence"/>
</dbReference>
<evidence type="ECO:0000313" key="6">
    <source>
        <dbReference type="Proteomes" id="UP000295689"/>
    </source>
</evidence>
<keyword evidence="6" id="KW-1185">Reference proteome</keyword>
<dbReference type="RefSeq" id="WP_132002236.1">
    <property type="nucleotide sequence ID" value="NZ_JABUHM010000001.1"/>
</dbReference>
<evidence type="ECO:0000259" key="2">
    <source>
        <dbReference type="Pfam" id="PF07905"/>
    </source>
</evidence>
<dbReference type="Gene3D" id="1.10.10.2840">
    <property type="entry name" value="PucR C-terminal helix-turn-helix domain"/>
    <property type="match status" value="1"/>
</dbReference>
<sequence length="395" mass="44154">MKLTVAKALEIPSVSECKVIGGKSGLSRPVDSVNSFDAPDVVSWLKPNELVLTTGYVFNSNPDLLLKLVEELAAKGCAGLGIKSETIPDSVIRLADSANLPLLRIPEQFSLADIMTPLLRELVARQKQNENFHKNTQLLSRIISGNPSDFEIFTQEAKSLGLSRNSGYMCILLKLFGHGGKIGRSQLLLHTEQMVCHLGIGNSIYGWVHSDMILILENKNQINENQINAKAYRLSEELDEFILEQYPGIKHSIGIGNHHIGIDQITRSFSEASKAIHIGNCVETGKRMFSFKEMEAISLLQYSPPEVLEDYVFRCLSPLLVHDQTHNTELVRTLDVFLHSLLRPAETARALGIHRNTVHFRLNCIKDILENDLIESAYLFRLQLALYAMKLLGKT</sequence>
<organism evidence="5 6">
    <name type="scientific">Mesobacillus foraminis</name>
    <dbReference type="NCBI Taxonomy" id="279826"/>
    <lineage>
        <taxon>Bacteria</taxon>
        <taxon>Bacillati</taxon>
        <taxon>Bacillota</taxon>
        <taxon>Bacilli</taxon>
        <taxon>Bacillales</taxon>
        <taxon>Bacillaceae</taxon>
        <taxon>Mesobacillus</taxon>
    </lineage>
</organism>
<dbReference type="InterPro" id="IPR041522">
    <property type="entry name" value="CdaR_GGDEF"/>
</dbReference>
<dbReference type="Pfam" id="PF07905">
    <property type="entry name" value="PucR"/>
    <property type="match status" value="1"/>
</dbReference>
<name>A0A4R2BMI8_9BACI</name>
<proteinExistence type="inferred from homology"/>
<feature type="domain" description="Purine catabolism PurC-like" evidence="2">
    <location>
        <begin position="9"/>
        <end position="121"/>
    </location>
</feature>
<gene>
    <name evidence="5" type="ORF">EV146_102359</name>
</gene>
<dbReference type="AlphaFoldDB" id="A0A4R2BMI8"/>
<reference evidence="5 6" key="1">
    <citation type="journal article" date="2015" name="Stand. Genomic Sci.">
        <title>Genomic Encyclopedia of Bacterial and Archaeal Type Strains, Phase III: the genomes of soil and plant-associated and newly described type strains.</title>
        <authorList>
            <person name="Whitman W.B."/>
            <person name="Woyke T."/>
            <person name="Klenk H.P."/>
            <person name="Zhou Y."/>
            <person name="Lilburn T.G."/>
            <person name="Beck B.J."/>
            <person name="De Vos P."/>
            <person name="Vandamme P."/>
            <person name="Eisen J.A."/>
            <person name="Garrity G."/>
            <person name="Hugenholtz P."/>
            <person name="Kyrpides N.C."/>
        </authorList>
    </citation>
    <scope>NUCLEOTIDE SEQUENCE [LARGE SCALE GENOMIC DNA]</scope>
    <source>
        <strain evidence="5 6">CV53</strain>
    </source>
</reference>
<dbReference type="Pfam" id="PF17853">
    <property type="entry name" value="GGDEF_2"/>
    <property type="match status" value="1"/>
</dbReference>
<evidence type="ECO:0000259" key="4">
    <source>
        <dbReference type="Pfam" id="PF17853"/>
    </source>
</evidence>
<feature type="domain" description="PucR C-terminal helix-turn-helix" evidence="3">
    <location>
        <begin position="330"/>
        <end position="387"/>
    </location>
</feature>
<protein>
    <submittedName>
        <fullName evidence="5">PucR-like helix-turn-helix protein</fullName>
    </submittedName>
</protein>
<dbReference type="PANTHER" id="PTHR33744:SF1">
    <property type="entry name" value="DNA-BINDING TRANSCRIPTIONAL ACTIVATOR ADER"/>
    <property type="match status" value="1"/>
</dbReference>
<evidence type="ECO:0000313" key="5">
    <source>
        <dbReference type="EMBL" id="TCN27409.1"/>
    </source>
</evidence>
<dbReference type="InterPro" id="IPR051448">
    <property type="entry name" value="CdaR-like_regulators"/>
</dbReference>
<dbReference type="InterPro" id="IPR012914">
    <property type="entry name" value="PucR_dom"/>
</dbReference>
<dbReference type="Pfam" id="PF13556">
    <property type="entry name" value="HTH_30"/>
    <property type="match status" value="1"/>
</dbReference>
<dbReference type="EMBL" id="SLVV01000002">
    <property type="protein sequence ID" value="TCN27409.1"/>
    <property type="molecule type" value="Genomic_DNA"/>
</dbReference>
<feature type="domain" description="CdaR GGDEF-like" evidence="4">
    <location>
        <begin position="145"/>
        <end position="278"/>
    </location>
</feature>
<comment type="caution">
    <text evidence="5">The sequence shown here is derived from an EMBL/GenBank/DDBJ whole genome shotgun (WGS) entry which is preliminary data.</text>
</comment>
<evidence type="ECO:0000256" key="1">
    <source>
        <dbReference type="ARBA" id="ARBA00006754"/>
    </source>
</evidence>
<accession>A0A4R2BMI8</accession>
<dbReference type="PANTHER" id="PTHR33744">
    <property type="entry name" value="CARBOHYDRATE DIACID REGULATOR"/>
    <property type="match status" value="1"/>
</dbReference>